<feature type="transmembrane region" description="Helical" evidence="1">
    <location>
        <begin position="97"/>
        <end position="115"/>
    </location>
</feature>
<dbReference type="PANTHER" id="PTHR11161">
    <property type="entry name" value="O-ACYLTRANSFERASE"/>
    <property type="match status" value="1"/>
</dbReference>
<dbReference type="PANTHER" id="PTHR11161:SF0">
    <property type="entry name" value="O-ACYLTRANSFERASE LIKE PROTEIN"/>
    <property type="match status" value="1"/>
</dbReference>
<dbReference type="EMBL" id="BPLR01020534">
    <property type="protein sequence ID" value="GIX79777.1"/>
    <property type="molecule type" value="Genomic_DNA"/>
</dbReference>
<feature type="transmembrane region" description="Helical" evidence="1">
    <location>
        <begin position="24"/>
        <end position="47"/>
    </location>
</feature>
<feature type="transmembrane region" description="Helical" evidence="1">
    <location>
        <begin position="162"/>
        <end position="183"/>
    </location>
</feature>
<protein>
    <recommendedName>
        <fullName evidence="4">Acyltransferase 3 domain-containing protein</fullName>
    </recommendedName>
</protein>
<dbReference type="InterPro" id="IPR052728">
    <property type="entry name" value="O2_lipid_transport_reg"/>
</dbReference>
<gene>
    <name evidence="2" type="ORF">CEXT_386341</name>
</gene>
<evidence type="ECO:0000256" key="1">
    <source>
        <dbReference type="SAM" id="Phobius"/>
    </source>
</evidence>
<comment type="caution">
    <text evidence="2">The sequence shown here is derived from an EMBL/GenBank/DDBJ whole genome shotgun (WGS) entry which is preliminary data.</text>
</comment>
<accession>A0AAV4N4M8</accession>
<dbReference type="Proteomes" id="UP001054945">
    <property type="component" value="Unassembled WGS sequence"/>
</dbReference>
<keyword evidence="3" id="KW-1185">Reference proteome</keyword>
<evidence type="ECO:0000313" key="3">
    <source>
        <dbReference type="Proteomes" id="UP001054945"/>
    </source>
</evidence>
<reference evidence="2 3" key="1">
    <citation type="submission" date="2021-06" db="EMBL/GenBank/DDBJ databases">
        <title>Caerostris extrusa draft genome.</title>
        <authorList>
            <person name="Kono N."/>
            <person name="Arakawa K."/>
        </authorList>
    </citation>
    <scope>NUCLEOTIDE SEQUENCE [LARGE SCALE GENOMIC DNA]</scope>
</reference>
<feature type="non-terminal residue" evidence="2">
    <location>
        <position position="1"/>
    </location>
</feature>
<keyword evidence="1" id="KW-0812">Transmembrane</keyword>
<keyword evidence="1" id="KW-1133">Transmembrane helix</keyword>
<evidence type="ECO:0000313" key="2">
    <source>
        <dbReference type="EMBL" id="GIX79777.1"/>
    </source>
</evidence>
<evidence type="ECO:0008006" key="4">
    <source>
        <dbReference type="Google" id="ProtNLM"/>
    </source>
</evidence>
<keyword evidence="1" id="KW-0472">Membrane</keyword>
<sequence>PFPGKATLDRCEVKTDTEIDETQLIVICIFLALIILVVVSTFIHWLLHSERNEKSDKNDKKCLSMSLSFSICNNTSRLMRNIEDDTEGMLAGQSVRGLYVCLVAWIILGHTYLFPYEEYYFQARIDGLFVCQGFLLTYCLWQPALKSNDIEINVISLIIKNYIRLCIPLLLFFGVVFLLPLVVSGPFGLTY</sequence>
<organism evidence="2 3">
    <name type="scientific">Caerostris extrusa</name>
    <name type="common">Bark spider</name>
    <name type="synonym">Caerostris bankana</name>
    <dbReference type="NCBI Taxonomy" id="172846"/>
    <lineage>
        <taxon>Eukaryota</taxon>
        <taxon>Metazoa</taxon>
        <taxon>Ecdysozoa</taxon>
        <taxon>Arthropoda</taxon>
        <taxon>Chelicerata</taxon>
        <taxon>Arachnida</taxon>
        <taxon>Araneae</taxon>
        <taxon>Araneomorphae</taxon>
        <taxon>Entelegynae</taxon>
        <taxon>Araneoidea</taxon>
        <taxon>Araneidae</taxon>
        <taxon>Caerostris</taxon>
    </lineage>
</organism>
<name>A0AAV4N4M8_CAEEX</name>
<proteinExistence type="predicted"/>
<dbReference type="AlphaFoldDB" id="A0AAV4N4M8"/>